<accession>A0A1H0U6G5</accession>
<gene>
    <name evidence="1" type="ORF">SAMN05660330_03411</name>
</gene>
<evidence type="ECO:0000313" key="1">
    <source>
        <dbReference type="EMBL" id="SDP61872.1"/>
    </source>
</evidence>
<dbReference type="CDD" id="cd17040">
    <property type="entry name" value="Ubl_MoaD_like"/>
    <property type="match status" value="1"/>
</dbReference>
<dbReference type="Proteomes" id="UP000199073">
    <property type="component" value="Unassembled WGS sequence"/>
</dbReference>
<dbReference type="InterPro" id="IPR003749">
    <property type="entry name" value="ThiS/MoaD-like"/>
</dbReference>
<protein>
    <submittedName>
        <fullName evidence="1">Molybdopterin converting factor, small subunit</fullName>
    </submittedName>
</protein>
<dbReference type="InterPro" id="IPR012675">
    <property type="entry name" value="Beta-grasp_dom_sf"/>
</dbReference>
<dbReference type="Pfam" id="PF02597">
    <property type="entry name" value="ThiS"/>
    <property type="match status" value="1"/>
</dbReference>
<reference evidence="1 2" key="1">
    <citation type="submission" date="2016-10" db="EMBL/GenBank/DDBJ databases">
        <authorList>
            <person name="de Groot N.N."/>
        </authorList>
    </citation>
    <scope>NUCLEOTIDE SEQUENCE [LARGE SCALE GENOMIC DNA]</scope>
    <source>
        <strain evidence="1 2">DSM 12130</strain>
    </source>
</reference>
<sequence length="77" mass="8539">MARINVTVKLFAYFRENRFKISEQEIAPGTTVGDIVDSLDIDREEVGVLMINSRHTTFETPLEEANVLAIFPVVGGG</sequence>
<dbReference type="AlphaFoldDB" id="A0A1H0U6G5"/>
<proteinExistence type="predicted"/>
<dbReference type="InterPro" id="IPR016155">
    <property type="entry name" value="Mopterin_synth/thiamin_S_b"/>
</dbReference>
<name>A0A1H0U6G5_9BACT</name>
<dbReference type="EMBL" id="FNJI01000029">
    <property type="protein sequence ID" value="SDP61872.1"/>
    <property type="molecule type" value="Genomic_DNA"/>
</dbReference>
<evidence type="ECO:0000313" key="2">
    <source>
        <dbReference type="Proteomes" id="UP000199073"/>
    </source>
</evidence>
<dbReference type="SUPFAM" id="SSF54285">
    <property type="entry name" value="MoaD/ThiS"/>
    <property type="match status" value="1"/>
</dbReference>
<dbReference type="Gene3D" id="3.10.20.30">
    <property type="match status" value="1"/>
</dbReference>
<dbReference type="STRING" id="91360.SAMN05660330_03411"/>
<organism evidence="1 2">
    <name type="scientific">Desulforhopalus singaporensis</name>
    <dbReference type="NCBI Taxonomy" id="91360"/>
    <lineage>
        <taxon>Bacteria</taxon>
        <taxon>Pseudomonadati</taxon>
        <taxon>Thermodesulfobacteriota</taxon>
        <taxon>Desulfobulbia</taxon>
        <taxon>Desulfobulbales</taxon>
        <taxon>Desulfocapsaceae</taxon>
        <taxon>Desulforhopalus</taxon>
    </lineage>
</organism>
<dbReference type="RefSeq" id="WP_245695211.1">
    <property type="nucleotide sequence ID" value="NZ_FNJI01000029.1"/>
</dbReference>
<keyword evidence="2" id="KW-1185">Reference proteome</keyword>